<evidence type="ECO:0000256" key="1">
    <source>
        <dbReference type="SAM" id="MobiDB-lite"/>
    </source>
</evidence>
<dbReference type="PANTHER" id="PTHR31286:SF162">
    <property type="entry name" value="DUF4283 DOMAIN-CONTAINING PROTEIN-RELATED"/>
    <property type="match status" value="1"/>
</dbReference>
<dbReference type="Pfam" id="PF14111">
    <property type="entry name" value="DUF4283"/>
    <property type="match status" value="1"/>
</dbReference>
<dbReference type="PANTHER" id="PTHR31286">
    <property type="entry name" value="GLYCINE-RICH CELL WALL STRUCTURAL PROTEIN 1.8-LIKE"/>
    <property type="match status" value="1"/>
</dbReference>
<dbReference type="Proteomes" id="UP000824890">
    <property type="component" value="Unassembled WGS sequence"/>
</dbReference>
<feature type="region of interest" description="Disordered" evidence="1">
    <location>
        <begin position="119"/>
        <end position="143"/>
    </location>
</feature>
<name>A0ABQ7YW08_BRANA</name>
<feature type="domain" description="DUF4283" evidence="2">
    <location>
        <begin position="2"/>
        <end position="76"/>
    </location>
</feature>
<gene>
    <name evidence="3" type="ORF">HID58_069443</name>
</gene>
<evidence type="ECO:0000259" key="2">
    <source>
        <dbReference type="Pfam" id="PF14111"/>
    </source>
</evidence>
<reference evidence="3 4" key="1">
    <citation type="submission" date="2021-05" db="EMBL/GenBank/DDBJ databases">
        <title>Genome Assembly of Synthetic Allotetraploid Brassica napus Reveals Homoeologous Exchanges between Subgenomes.</title>
        <authorList>
            <person name="Davis J.T."/>
        </authorList>
    </citation>
    <scope>NUCLEOTIDE SEQUENCE [LARGE SCALE GENOMIC DNA]</scope>
    <source>
        <strain evidence="4">cv. Da-Ae</strain>
        <tissue evidence="3">Seedling</tissue>
    </source>
</reference>
<evidence type="ECO:0000313" key="4">
    <source>
        <dbReference type="Proteomes" id="UP000824890"/>
    </source>
</evidence>
<accession>A0ABQ7YW08</accession>
<proteinExistence type="predicted"/>
<keyword evidence="4" id="KW-1185">Reference proteome</keyword>
<comment type="caution">
    <text evidence="3">The sequence shown here is derived from an EMBL/GenBank/DDBJ whole genome shotgun (WGS) entry which is preliminary data.</text>
</comment>
<dbReference type="InterPro" id="IPR025558">
    <property type="entry name" value="DUF4283"/>
</dbReference>
<evidence type="ECO:0000313" key="3">
    <source>
        <dbReference type="EMBL" id="KAH0872081.1"/>
    </source>
</evidence>
<protein>
    <recommendedName>
        <fullName evidence="2">DUF4283 domain-containing protein</fullName>
    </recommendedName>
</protein>
<sequence length="349" mass="40344">MFLIGKILNLKKQNVEKLLQTMPNQWGMEDRITSNDMENGKFLFNFTSEDDLNFVLRKGLFHYNYCMFLLVRWELTVHDDYPWIIPFWVQLIGVPLHLRTRDHRRNELQSHLSNVPRSSFGYRDKYKNTETYGNQDRGDNNHHGSHYNGIIRGHTNTPRNIWYGGSRYGTGPYDRIVELTWREKSKAAVRKSGKFAGLAHNVEAVSRDVVPYEKISNFKKNLISDELFHRNIEEHMSDGKRSNKRLASTIVTPSRQITSIEDNVTIRNRSVARSLTFSPSNQVPADEIGNDQIIGTLNDMELLEQNDGGMMDYDVRDDDLLGDELIDMEDNMHSSSVFGPSSAQDVKKI</sequence>
<organism evidence="3 4">
    <name type="scientific">Brassica napus</name>
    <name type="common">Rape</name>
    <dbReference type="NCBI Taxonomy" id="3708"/>
    <lineage>
        <taxon>Eukaryota</taxon>
        <taxon>Viridiplantae</taxon>
        <taxon>Streptophyta</taxon>
        <taxon>Embryophyta</taxon>
        <taxon>Tracheophyta</taxon>
        <taxon>Spermatophyta</taxon>
        <taxon>Magnoliopsida</taxon>
        <taxon>eudicotyledons</taxon>
        <taxon>Gunneridae</taxon>
        <taxon>Pentapetalae</taxon>
        <taxon>rosids</taxon>
        <taxon>malvids</taxon>
        <taxon>Brassicales</taxon>
        <taxon>Brassicaceae</taxon>
        <taxon>Brassiceae</taxon>
        <taxon>Brassica</taxon>
    </lineage>
</organism>
<dbReference type="InterPro" id="IPR040256">
    <property type="entry name" value="At4g02000-like"/>
</dbReference>
<dbReference type="EMBL" id="JAGKQM010000016">
    <property type="protein sequence ID" value="KAH0872081.1"/>
    <property type="molecule type" value="Genomic_DNA"/>
</dbReference>